<evidence type="ECO:0000313" key="1">
    <source>
        <dbReference type="EMBL" id="GBN17574.1"/>
    </source>
</evidence>
<proteinExistence type="predicted"/>
<feature type="non-terminal residue" evidence="1">
    <location>
        <position position="1"/>
    </location>
</feature>
<accession>A0A4Y2LT51</accession>
<dbReference type="AlphaFoldDB" id="A0A4Y2LT51"/>
<dbReference type="Proteomes" id="UP000499080">
    <property type="component" value="Unassembled WGS sequence"/>
</dbReference>
<organism evidence="1 2">
    <name type="scientific">Araneus ventricosus</name>
    <name type="common">Orbweaver spider</name>
    <name type="synonym">Epeira ventricosa</name>
    <dbReference type="NCBI Taxonomy" id="182803"/>
    <lineage>
        <taxon>Eukaryota</taxon>
        <taxon>Metazoa</taxon>
        <taxon>Ecdysozoa</taxon>
        <taxon>Arthropoda</taxon>
        <taxon>Chelicerata</taxon>
        <taxon>Arachnida</taxon>
        <taxon>Araneae</taxon>
        <taxon>Araneomorphae</taxon>
        <taxon>Entelegynae</taxon>
        <taxon>Araneoidea</taxon>
        <taxon>Araneidae</taxon>
        <taxon>Araneus</taxon>
    </lineage>
</organism>
<dbReference type="EMBL" id="BGPR01006275">
    <property type="protein sequence ID" value="GBN17574.1"/>
    <property type="molecule type" value="Genomic_DNA"/>
</dbReference>
<sequence>EVISSERKGWVHIPPHYFAVFWECTYEDMLCCCFYERLNLPPKSWNNEPSVSRIAENVATKIESVWAEGSMAIETHSRVLQIIHTYHGKYINFKKSYKRDNTKKAFRTKIKAFRQEACTKLFDIAVCKCIAFEDFKCERTNKLP</sequence>
<reference evidence="1 2" key="1">
    <citation type="journal article" date="2019" name="Sci. Rep.">
        <title>Orb-weaving spider Araneus ventricosus genome elucidates the spidroin gene catalogue.</title>
        <authorList>
            <person name="Kono N."/>
            <person name="Nakamura H."/>
            <person name="Ohtoshi R."/>
            <person name="Moran D.A.P."/>
            <person name="Shinohara A."/>
            <person name="Yoshida Y."/>
            <person name="Fujiwara M."/>
            <person name="Mori M."/>
            <person name="Tomita M."/>
            <person name="Arakawa K."/>
        </authorList>
    </citation>
    <scope>NUCLEOTIDE SEQUENCE [LARGE SCALE GENOMIC DNA]</scope>
</reference>
<keyword evidence="2" id="KW-1185">Reference proteome</keyword>
<protein>
    <submittedName>
        <fullName evidence="1">Uncharacterized protein</fullName>
    </submittedName>
</protein>
<name>A0A4Y2LT51_ARAVE</name>
<evidence type="ECO:0000313" key="2">
    <source>
        <dbReference type="Proteomes" id="UP000499080"/>
    </source>
</evidence>
<comment type="caution">
    <text evidence="1">The sequence shown here is derived from an EMBL/GenBank/DDBJ whole genome shotgun (WGS) entry which is preliminary data.</text>
</comment>
<gene>
    <name evidence="1" type="ORF">AVEN_121074_1</name>
</gene>